<evidence type="ECO:0008006" key="4">
    <source>
        <dbReference type="Google" id="ProtNLM"/>
    </source>
</evidence>
<evidence type="ECO:0000313" key="1">
    <source>
        <dbReference type="EMBL" id="CAI9962190.1"/>
    </source>
</evidence>
<dbReference type="Pfam" id="PF08795">
    <property type="entry name" value="DUF1796"/>
    <property type="match status" value="1"/>
</dbReference>
<name>A0AA86QPE0_9EUKA</name>
<organism evidence="1">
    <name type="scientific">Hexamita inflata</name>
    <dbReference type="NCBI Taxonomy" id="28002"/>
    <lineage>
        <taxon>Eukaryota</taxon>
        <taxon>Metamonada</taxon>
        <taxon>Diplomonadida</taxon>
        <taxon>Hexamitidae</taxon>
        <taxon>Hexamitinae</taxon>
        <taxon>Hexamita</taxon>
    </lineage>
</organism>
<proteinExistence type="predicted"/>
<dbReference type="EMBL" id="CATOUU010000952">
    <property type="protein sequence ID" value="CAI9962190.1"/>
    <property type="molecule type" value="Genomic_DNA"/>
</dbReference>
<reference evidence="1" key="1">
    <citation type="submission" date="2023-06" db="EMBL/GenBank/DDBJ databases">
        <authorList>
            <person name="Kurt Z."/>
        </authorList>
    </citation>
    <scope>NUCLEOTIDE SEQUENCE</scope>
</reference>
<dbReference type="AlphaFoldDB" id="A0AA86QPE0"/>
<accession>A0AA86QPE0</accession>
<evidence type="ECO:0000313" key="2">
    <source>
        <dbReference type="EMBL" id="CAL5976644.1"/>
    </source>
</evidence>
<dbReference type="EMBL" id="CAXDID020000007">
    <property type="protein sequence ID" value="CAL5976644.1"/>
    <property type="molecule type" value="Genomic_DNA"/>
</dbReference>
<reference evidence="2 3" key="2">
    <citation type="submission" date="2024-07" db="EMBL/GenBank/DDBJ databases">
        <authorList>
            <person name="Akdeniz Z."/>
        </authorList>
    </citation>
    <scope>NUCLEOTIDE SEQUENCE [LARGE SCALE GENOMIC DNA]</scope>
</reference>
<gene>
    <name evidence="2" type="ORF">HINF_LOCUS3919</name>
    <name evidence="1" type="ORF">HINF_LOCUS49835</name>
</gene>
<sequence>MTNDNYVTQDEEQQIINQIKPKIEYDGILSLGTWCQTGITLVVRKLFDVHSPLHNFGIKTWENLIKVLQSRFDSYWELENMVIGKTTQDFSQRYKDVRSIYKVYDNKYNMYSNHQFDEIDNTQTELKTYSKFKDGLNKQIDIFLKQNQKYERVLFVLRAMSIPMESTIITEQHLIDLNNVLSELREGKPFDILFQVQEHQFQEVSDWAAKHGYNHFKICIYTEKWSSDYYSNEWEYLNNVRLAENHLLRLFNDILEVNTETFTTEYWQVTTEINGW</sequence>
<dbReference type="InterPro" id="IPR014903">
    <property type="entry name" value="DUF1796"/>
</dbReference>
<evidence type="ECO:0000313" key="3">
    <source>
        <dbReference type="Proteomes" id="UP001642409"/>
    </source>
</evidence>
<dbReference type="Proteomes" id="UP001642409">
    <property type="component" value="Unassembled WGS sequence"/>
</dbReference>
<comment type="caution">
    <text evidence="1">The sequence shown here is derived from an EMBL/GenBank/DDBJ whole genome shotgun (WGS) entry which is preliminary data.</text>
</comment>
<protein>
    <recommendedName>
        <fullName evidence="4">Papain-like cysteine peptidase</fullName>
    </recommendedName>
</protein>
<keyword evidence="3" id="KW-1185">Reference proteome</keyword>